<evidence type="ECO:0008006" key="4">
    <source>
        <dbReference type="Google" id="ProtNLM"/>
    </source>
</evidence>
<keyword evidence="1" id="KW-1133">Transmembrane helix</keyword>
<keyword evidence="3" id="KW-1185">Reference proteome</keyword>
<proteinExistence type="predicted"/>
<comment type="caution">
    <text evidence="2">The sequence shown here is derived from an EMBL/GenBank/DDBJ whole genome shotgun (WGS) entry which is preliminary data.</text>
</comment>
<name>A0A085ZWW9_9FLAO</name>
<protein>
    <recommendedName>
        <fullName evidence="4">Lipoprotein</fullName>
    </recommendedName>
</protein>
<dbReference type="RefSeq" id="WP_034715696.1">
    <property type="nucleotide sequence ID" value="NZ_JPRH01000021.1"/>
</dbReference>
<evidence type="ECO:0000256" key="1">
    <source>
        <dbReference type="SAM" id="Phobius"/>
    </source>
</evidence>
<dbReference type="Proteomes" id="UP000028705">
    <property type="component" value="Unassembled WGS sequence"/>
</dbReference>
<gene>
    <name evidence="2" type="ORF">IW15_22630</name>
</gene>
<dbReference type="OrthoDB" id="1264009at2"/>
<keyword evidence="1" id="KW-0472">Membrane</keyword>
<feature type="transmembrane region" description="Helical" evidence="1">
    <location>
        <begin position="6"/>
        <end position="23"/>
    </location>
</feature>
<dbReference type="EMBL" id="JPRH01000021">
    <property type="protein sequence ID" value="KFF08933.1"/>
    <property type="molecule type" value="Genomic_DNA"/>
</dbReference>
<organism evidence="2 3">
    <name type="scientific">Chryseobacterium soli</name>
    <dbReference type="NCBI Taxonomy" id="445961"/>
    <lineage>
        <taxon>Bacteria</taxon>
        <taxon>Pseudomonadati</taxon>
        <taxon>Bacteroidota</taxon>
        <taxon>Flavobacteriia</taxon>
        <taxon>Flavobacteriales</taxon>
        <taxon>Weeksellaceae</taxon>
        <taxon>Chryseobacterium group</taxon>
        <taxon>Chryseobacterium</taxon>
    </lineage>
</organism>
<keyword evidence="1" id="KW-0812">Transmembrane</keyword>
<accession>A0A085ZWW9</accession>
<sequence>MIKRKHIPFIASLIIVIGCYFYTGNDLQERAKNNFKQFNASNLDDELIGIDYYAKGIKIIFVDKEFVLHPITDSLNEYTIFKGVAEKGDYIIKKPFQKILIVKKKGGKEYKYNFREF</sequence>
<dbReference type="PROSITE" id="PS51257">
    <property type="entry name" value="PROKAR_LIPOPROTEIN"/>
    <property type="match status" value="1"/>
</dbReference>
<dbReference type="AlphaFoldDB" id="A0A085ZWW9"/>
<evidence type="ECO:0000313" key="3">
    <source>
        <dbReference type="Proteomes" id="UP000028705"/>
    </source>
</evidence>
<reference evidence="2 3" key="1">
    <citation type="submission" date="2014-07" db="EMBL/GenBank/DDBJ databases">
        <title>Genome of Chryseobacterium soli DSM 19298.</title>
        <authorList>
            <person name="Stropko S.J."/>
            <person name="Pipes S.E."/>
            <person name="Newman J."/>
        </authorList>
    </citation>
    <scope>NUCLEOTIDE SEQUENCE [LARGE SCALE GENOMIC DNA]</scope>
    <source>
        <strain evidence="2 3">DSM 19298</strain>
    </source>
</reference>
<evidence type="ECO:0000313" key="2">
    <source>
        <dbReference type="EMBL" id="KFF08933.1"/>
    </source>
</evidence>